<protein>
    <submittedName>
        <fullName evidence="1">Uncharacterized protein</fullName>
    </submittedName>
</protein>
<sequence length="38" mass="4369">MDRSKRFGAHSRERGVEALDVAHDQFKRSAAQPMLTIR</sequence>
<evidence type="ECO:0000313" key="1">
    <source>
        <dbReference type="EMBL" id="CAF4239066.1"/>
    </source>
</evidence>
<dbReference type="Proteomes" id="UP000681720">
    <property type="component" value="Unassembled WGS sequence"/>
</dbReference>
<comment type="caution">
    <text evidence="1">The sequence shown here is derived from an EMBL/GenBank/DDBJ whole genome shotgun (WGS) entry which is preliminary data.</text>
</comment>
<proteinExistence type="predicted"/>
<dbReference type="AlphaFoldDB" id="A0A8S2SS93"/>
<organism evidence="1 2">
    <name type="scientific">Rotaria magnacalcarata</name>
    <dbReference type="NCBI Taxonomy" id="392030"/>
    <lineage>
        <taxon>Eukaryota</taxon>
        <taxon>Metazoa</taxon>
        <taxon>Spiralia</taxon>
        <taxon>Gnathifera</taxon>
        <taxon>Rotifera</taxon>
        <taxon>Eurotatoria</taxon>
        <taxon>Bdelloidea</taxon>
        <taxon>Philodinida</taxon>
        <taxon>Philodinidae</taxon>
        <taxon>Rotaria</taxon>
    </lineage>
</organism>
<name>A0A8S2SS93_9BILA</name>
<dbReference type="EMBL" id="CAJOBJ010025016">
    <property type="protein sequence ID" value="CAF4239066.1"/>
    <property type="molecule type" value="Genomic_DNA"/>
</dbReference>
<reference evidence="1" key="1">
    <citation type="submission" date="2021-02" db="EMBL/GenBank/DDBJ databases">
        <authorList>
            <person name="Nowell W R."/>
        </authorList>
    </citation>
    <scope>NUCLEOTIDE SEQUENCE</scope>
</reference>
<accession>A0A8S2SS93</accession>
<feature type="non-terminal residue" evidence="1">
    <location>
        <position position="1"/>
    </location>
</feature>
<gene>
    <name evidence="1" type="ORF">GIL414_LOCUS23179</name>
</gene>
<evidence type="ECO:0000313" key="2">
    <source>
        <dbReference type="Proteomes" id="UP000681720"/>
    </source>
</evidence>